<comment type="similarity">
    <text evidence="5">Belongs to the methyl-accepting chemotaxis (MCP) protein family.</text>
</comment>
<evidence type="ECO:0000256" key="5">
    <source>
        <dbReference type="ARBA" id="ARBA00029447"/>
    </source>
</evidence>
<keyword evidence="6" id="KW-1133">Transmembrane helix</keyword>
<dbReference type="Proteomes" id="UP000199017">
    <property type="component" value="Unassembled WGS sequence"/>
</dbReference>
<evidence type="ECO:0000256" key="6">
    <source>
        <dbReference type="SAM" id="Phobius"/>
    </source>
</evidence>
<feature type="transmembrane region" description="Helical" evidence="6">
    <location>
        <begin position="130"/>
        <end position="152"/>
    </location>
</feature>
<protein>
    <submittedName>
        <fullName evidence="8">Methyl-accepting chemotaxis protein</fullName>
    </submittedName>
</protein>
<evidence type="ECO:0000313" key="8">
    <source>
        <dbReference type="EMBL" id="SDI18229.1"/>
    </source>
</evidence>
<dbReference type="RefSeq" id="WP_091584554.1">
    <property type="nucleotide sequence ID" value="NZ_FNDU01000005.1"/>
</dbReference>
<evidence type="ECO:0000256" key="4">
    <source>
        <dbReference type="ARBA" id="ARBA00023136"/>
    </source>
</evidence>
<dbReference type="InterPro" id="IPR051310">
    <property type="entry name" value="MCP_chemotaxis"/>
</dbReference>
<dbReference type="PANTHER" id="PTHR43531">
    <property type="entry name" value="PROTEIN ICFG"/>
    <property type="match status" value="1"/>
</dbReference>
<evidence type="ECO:0000259" key="7">
    <source>
        <dbReference type="PROSITE" id="PS50885"/>
    </source>
</evidence>
<dbReference type="PANTHER" id="PTHR43531:SF11">
    <property type="entry name" value="METHYL-ACCEPTING CHEMOTAXIS PROTEIN 3"/>
    <property type="match status" value="1"/>
</dbReference>
<gene>
    <name evidence="8" type="ORF">SAMN05216352_105194</name>
</gene>
<evidence type="ECO:0000256" key="2">
    <source>
        <dbReference type="ARBA" id="ARBA00022475"/>
    </source>
</evidence>
<name>A0A1G8IGT8_9BACI</name>
<keyword evidence="6" id="KW-0812">Transmembrane</keyword>
<reference evidence="8 9" key="1">
    <citation type="submission" date="2016-10" db="EMBL/GenBank/DDBJ databases">
        <authorList>
            <person name="de Groot N.N."/>
        </authorList>
    </citation>
    <scope>NUCLEOTIDE SEQUENCE [LARGE SCALE GENOMIC DNA]</scope>
    <source>
        <strain evidence="9">P4B,CCM 7963,CECT 7998,DSM 25260,IBRC-M 10614,KCTC 13821</strain>
    </source>
</reference>
<comment type="subcellular location">
    <subcellularLocation>
        <location evidence="1">Cell membrane</location>
    </subcellularLocation>
</comment>
<dbReference type="SUPFAM" id="SSF58104">
    <property type="entry name" value="Methyl-accepting chemotaxis protein (MCP) signaling domain"/>
    <property type="match status" value="1"/>
</dbReference>
<sequence length="357" mass="39878">MSSLKSRAAANLQKKAENRAKELRDLIETGKLKENPGVVREKLDEFLEDDEYLLIVDKNGWSHLHTNRLREGHTFNDEVGLKAARTTEALLQLYPRNTGELLIDASCPIGSSPDGESFNLRVGRVAHKKLLGPVIFSLAFLPVLLFFSLQILLSGSNALWWAGLITIILAGGLGFYFHRILTSSLRQWYTVTRATSAGKLNEQVKNQSRSEFHQIGFEINKMVIGIRNMIKEIDHAAHSVKEISNTQEKETMELSAGFEQTASGMQEFQAGAENQMSSLQTAQITMQEMMGNITNMKNGILEAVDQSEESSREAEKGKFAVDSSEEKMNHIQETVENSTIKIKFVTADADEMIKKVS</sequence>
<dbReference type="AlphaFoldDB" id="A0A1G8IGT8"/>
<keyword evidence="4 6" id="KW-0472">Membrane</keyword>
<dbReference type="InterPro" id="IPR003660">
    <property type="entry name" value="HAMP_dom"/>
</dbReference>
<dbReference type="GO" id="GO:0006935">
    <property type="term" value="P:chemotaxis"/>
    <property type="evidence" value="ECO:0007669"/>
    <property type="project" value="UniProtKB-KW"/>
</dbReference>
<organism evidence="8 9">
    <name type="scientific">Alteribacillus bidgolensis</name>
    <dbReference type="NCBI Taxonomy" id="930129"/>
    <lineage>
        <taxon>Bacteria</taxon>
        <taxon>Bacillati</taxon>
        <taxon>Bacillota</taxon>
        <taxon>Bacilli</taxon>
        <taxon>Bacillales</taxon>
        <taxon>Bacillaceae</taxon>
        <taxon>Alteribacillus</taxon>
    </lineage>
</organism>
<keyword evidence="2" id="KW-1003">Cell membrane</keyword>
<evidence type="ECO:0000256" key="3">
    <source>
        <dbReference type="ARBA" id="ARBA00022500"/>
    </source>
</evidence>
<feature type="domain" description="HAMP" evidence="7">
    <location>
        <begin position="179"/>
        <end position="231"/>
    </location>
</feature>
<feature type="transmembrane region" description="Helical" evidence="6">
    <location>
        <begin position="158"/>
        <end position="177"/>
    </location>
</feature>
<evidence type="ECO:0000313" key="9">
    <source>
        <dbReference type="Proteomes" id="UP000199017"/>
    </source>
</evidence>
<accession>A0A1G8IGT8</accession>
<keyword evidence="9" id="KW-1185">Reference proteome</keyword>
<dbReference type="GO" id="GO:0005886">
    <property type="term" value="C:plasma membrane"/>
    <property type="evidence" value="ECO:0007669"/>
    <property type="project" value="UniProtKB-SubCell"/>
</dbReference>
<evidence type="ECO:0000256" key="1">
    <source>
        <dbReference type="ARBA" id="ARBA00004236"/>
    </source>
</evidence>
<dbReference type="GO" id="GO:0007165">
    <property type="term" value="P:signal transduction"/>
    <property type="evidence" value="ECO:0007669"/>
    <property type="project" value="InterPro"/>
</dbReference>
<dbReference type="GO" id="GO:0004888">
    <property type="term" value="F:transmembrane signaling receptor activity"/>
    <property type="evidence" value="ECO:0007669"/>
    <property type="project" value="TreeGrafter"/>
</dbReference>
<dbReference type="EMBL" id="FNDU01000005">
    <property type="protein sequence ID" value="SDI18229.1"/>
    <property type="molecule type" value="Genomic_DNA"/>
</dbReference>
<dbReference type="PROSITE" id="PS50885">
    <property type="entry name" value="HAMP"/>
    <property type="match status" value="1"/>
</dbReference>
<dbReference type="Gene3D" id="1.10.287.950">
    <property type="entry name" value="Methyl-accepting chemotaxis protein"/>
    <property type="match status" value="1"/>
</dbReference>
<proteinExistence type="inferred from homology"/>
<dbReference type="STRING" id="930129.SAMN05216352_105194"/>
<keyword evidence="3" id="KW-0145">Chemotaxis</keyword>